<dbReference type="PRINTS" id="PR00352">
    <property type="entry name" value="3FE4SFRDOXIN"/>
</dbReference>
<dbReference type="Pfam" id="PF13370">
    <property type="entry name" value="Fer4_13"/>
    <property type="match status" value="1"/>
</dbReference>
<organism evidence="6 7">
    <name type="scientific">Triparma retinervis</name>
    <dbReference type="NCBI Taxonomy" id="2557542"/>
    <lineage>
        <taxon>Eukaryota</taxon>
        <taxon>Sar</taxon>
        <taxon>Stramenopiles</taxon>
        <taxon>Ochrophyta</taxon>
        <taxon>Bolidophyceae</taxon>
        <taxon>Parmales</taxon>
        <taxon>Triparmaceae</taxon>
        <taxon>Triparma</taxon>
    </lineage>
</organism>
<feature type="domain" description="4Fe-4S ferredoxin-type" evidence="5">
    <location>
        <begin position="33"/>
        <end position="61"/>
    </location>
</feature>
<sequence length="144" mass="15505">MDGESFGADSPSHLRVETLLSDSSTPRHIRDGEFQFVDEDSCIGCGNCAMASPSAFKMLQSTGRARAYHQMRDKDGSISAAVQSCPVDCIKDVSFEELKLFENARENGDGRADHRHMGRGGANNGNGTPLHVSGMTSDANHRSS</sequence>
<dbReference type="OrthoDB" id="376357at2759"/>
<dbReference type="GO" id="GO:0051536">
    <property type="term" value="F:iron-sulfur cluster binding"/>
    <property type="evidence" value="ECO:0007669"/>
    <property type="project" value="UniProtKB-KW"/>
</dbReference>
<keyword evidence="2" id="KW-0408">Iron</keyword>
<dbReference type="Proteomes" id="UP001165082">
    <property type="component" value="Unassembled WGS sequence"/>
</dbReference>
<keyword evidence="3" id="KW-0411">Iron-sulfur</keyword>
<gene>
    <name evidence="6" type="ORF">TrRE_jg12858</name>
</gene>
<reference evidence="6" key="1">
    <citation type="submission" date="2022-07" db="EMBL/GenBank/DDBJ databases">
        <title>Genome analysis of Parmales, a sister group of diatoms, reveals the evolutionary specialization of diatoms from phago-mixotrophs to photoautotrophs.</title>
        <authorList>
            <person name="Ban H."/>
            <person name="Sato S."/>
            <person name="Yoshikawa S."/>
            <person name="Kazumasa Y."/>
            <person name="Nakamura Y."/>
            <person name="Ichinomiya M."/>
            <person name="Saitoh K."/>
            <person name="Sato N."/>
            <person name="Blanc-Mathieu R."/>
            <person name="Endo H."/>
            <person name="Kuwata A."/>
            <person name="Ogata H."/>
        </authorList>
    </citation>
    <scope>NUCLEOTIDE SEQUENCE</scope>
</reference>
<name>A0A9W7G9C3_9STRA</name>
<keyword evidence="7" id="KW-1185">Reference proteome</keyword>
<comment type="caution">
    <text evidence="6">The sequence shown here is derived from an EMBL/GenBank/DDBJ whole genome shotgun (WGS) entry which is preliminary data.</text>
</comment>
<dbReference type="EMBL" id="BRXZ01007993">
    <property type="protein sequence ID" value="GMI37838.1"/>
    <property type="molecule type" value="Genomic_DNA"/>
</dbReference>
<dbReference type="PANTHER" id="PTHR44579">
    <property type="entry name" value="OS01G0730500 PROTEIN"/>
    <property type="match status" value="1"/>
</dbReference>
<keyword evidence="1" id="KW-0479">Metal-binding</keyword>
<feature type="non-terminal residue" evidence="6">
    <location>
        <position position="1"/>
    </location>
</feature>
<dbReference type="InterPro" id="IPR001080">
    <property type="entry name" value="3Fe4S_ferredoxin"/>
</dbReference>
<dbReference type="Gene3D" id="3.30.70.20">
    <property type="match status" value="1"/>
</dbReference>
<feature type="region of interest" description="Disordered" evidence="4">
    <location>
        <begin position="104"/>
        <end position="144"/>
    </location>
</feature>
<dbReference type="GO" id="GO:0009055">
    <property type="term" value="F:electron transfer activity"/>
    <property type="evidence" value="ECO:0007669"/>
    <property type="project" value="InterPro"/>
</dbReference>
<dbReference type="PROSITE" id="PS51379">
    <property type="entry name" value="4FE4S_FER_2"/>
    <property type="match status" value="1"/>
</dbReference>
<evidence type="ECO:0000256" key="1">
    <source>
        <dbReference type="ARBA" id="ARBA00022723"/>
    </source>
</evidence>
<proteinExistence type="predicted"/>
<dbReference type="GO" id="GO:0005506">
    <property type="term" value="F:iron ion binding"/>
    <property type="evidence" value="ECO:0007669"/>
    <property type="project" value="InterPro"/>
</dbReference>
<evidence type="ECO:0000256" key="3">
    <source>
        <dbReference type="ARBA" id="ARBA00023014"/>
    </source>
</evidence>
<dbReference type="PANTHER" id="PTHR44579:SF2">
    <property type="entry name" value="OS01G0730500 PROTEIN"/>
    <property type="match status" value="1"/>
</dbReference>
<evidence type="ECO:0000256" key="4">
    <source>
        <dbReference type="SAM" id="MobiDB-lite"/>
    </source>
</evidence>
<dbReference type="SUPFAM" id="SSF54862">
    <property type="entry name" value="4Fe-4S ferredoxins"/>
    <property type="match status" value="1"/>
</dbReference>
<protein>
    <recommendedName>
        <fullName evidence="5">4Fe-4S ferredoxin-type domain-containing protein</fullName>
    </recommendedName>
</protein>
<accession>A0A9W7G9C3</accession>
<evidence type="ECO:0000256" key="2">
    <source>
        <dbReference type="ARBA" id="ARBA00023004"/>
    </source>
</evidence>
<evidence type="ECO:0000259" key="5">
    <source>
        <dbReference type="PROSITE" id="PS51379"/>
    </source>
</evidence>
<evidence type="ECO:0000313" key="6">
    <source>
        <dbReference type="EMBL" id="GMI37838.1"/>
    </source>
</evidence>
<dbReference type="AlphaFoldDB" id="A0A9W7G9C3"/>
<evidence type="ECO:0000313" key="7">
    <source>
        <dbReference type="Proteomes" id="UP001165082"/>
    </source>
</evidence>
<dbReference type="InterPro" id="IPR017896">
    <property type="entry name" value="4Fe4S_Fe-S-bd"/>
</dbReference>